<gene>
    <name evidence="7" type="ORF">MTR64_00795</name>
</gene>
<comment type="caution">
    <text evidence="7">The sequence shown here is derived from an EMBL/GenBank/DDBJ whole genome shotgun (WGS) entry which is preliminary data.</text>
</comment>
<dbReference type="RefSeq" id="WP_243989814.1">
    <property type="nucleotide sequence ID" value="NZ_JALHLE010000001.1"/>
</dbReference>
<keyword evidence="3 5" id="KW-1133">Transmembrane helix</keyword>
<feature type="transmembrane region" description="Helical" evidence="5">
    <location>
        <begin position="80"/>
        <end position="105"/>
    </location>
</feature>
<feature type="transmembrane region" description="Helical" evidence="5">
    <location>
        <begin position="44"/>
        <end position="68"/>
    </location>
</feature>
<evidence type="ECO:0000256" key="5">
    <source>
        <dbReference type="SAM" id="Phobius"/>
    </source>
</evidence>
<dbReference type="InterPro" id="IPR006977">
    <property type="entry name" value="Yip1_dom"/>
</dbReference>
<evidence type="ECO:0000259" key="6">
    <source>
        <dbReference type="Pfam" id="PF04893"/>
    </source>
</evidence>
<comment type="subcellular location">
    <subcellularLocation>
        <location evidence="1">Membrane</location>
        <topology evidence="1">Multi-pass membrane protein</topology>
    </subcellularLocation>
</comment>
<evidence type="ECO:0000256" key="3">
    <source>
        <dbReference type="ARBA" id="ARBA00022989"/>
    </source>
</evidence>
<sequence>METGSSAGSKPIVDRAKAILLQPKAEWPVIASEPDTPSSILKSYVLPLAAIGPVAGLVGGQLFGYGALFVHFRPSLMSGIMSAVTGYVMAIVSVFILAWIANMLAPKFMGSADKSGAFKLVAFSMTAGWLAGVFSLIPALSVLGLAGLYSLYLFYTGAPVLMKVPQEKAMGYTAVTVVCALVLGFIASVVTASVVGLVAGPSLFSVSDRSGSSGSATITVPGVGKIDTGKLDEMNKRMEDAASGKTKAVPVESLKTLLPESIGAYSRTSLQTIGAGMMGASAEAAYEAGDKRFTLRIADFHGIGAIAAMGAAMGIEQSKEDADGYEKTGTVDGEMQTEAWNTKRERGKFGRMVDNRFLVEADGSAQSIDELKAAVAAIRPGDLTSLAD</sequence>
<accession>A0ABT0AWR1</accession>
<organism evidence="7 8">
    <name type="scientific">Novosphingobium album</name>
    <name type="common">ex Hu et al. 2023</name>
    <dbReference type="NCBI Taxonomy" id="2930093"/>
    <lineage>
        <taxon>Bacteria</taxon>
        <taxon>Pseudomonadati</taxon>
        <taxon>Pseudomonadota</taxon>
        <taxon>Alphaproteobacteria</taxon>
        <taxon>Sphingomonadales</taxon>
        <taxon>Sphingomonadaceae</taxon>
        <taxon>Novosphingobium</taxon>
    </lineage>
</organism>
<protein>
    <submittedName>
        <fullName evidence="7">YIP1 family protein</fullName>
    </submittedName>
</protein>
<keyword evidence="2 5" id="KW-0812">Transmembrane</keyword>
<keyword evidence="4 5" id="KW-0472">Membrane</keyword>
<evidence type="ECO:0000313" key="8">
    <source>
        <dbReference type="Proteomes" id="UP001162880"/>
    </source>
</evidence>
<reference evidence="7" key="1">
    <citation type="submission" date="2022-03" db="EMBL/GenBank/DDBJ databases">
        <title>Identification of a novel bacterium isolated from mangrove sediments.</title>
        <authorList>
            <person name="Pan X."/>
        </authorList>
    </citation>
    <scope>NUCLEOTIDE SEQUENCE</scope>
    <source>
        <strain evidence="7">B2580</strain>
    </source>
</reference>
<keyword evidence="8" id="KW-1185">Reference proteome</keyword>
<dbReference type="Pfam" id="PF04893">
    <property type="entry name" value="Yip1"/>
    <property type="match status" value="1"/>
</dbReference>
<feature type="transmembrane region" description="Helical" evidence="5">
    <location>
        <begin position="174"/>
        <end position="199"/>
    </location>
</feature>
<evidence type="ECO:0000256" key="2">
    <source>
        <dbReference type="ARBA" id="ARBA00022692"/>
    </source>
</evidence>
<dbReference type="EMBL" id="JALHLE010000001">
    <property type="protein sequence ID" value="MCJ2177090.1"/>
    <property type="molecule type" value="Genomic_DNA"/>
</dbReference>
<dbReference type="Proteomes" id="UP001162880">
    <property type="component" value="Unassembled WGS sequence"/>
</dbReference>
<evidence type="ECO:0000256" key="4">
    <source>
        <dbReference type="ARBA" id="ARBA00023136"/>
    </source>
</evidence>
<proteinExistence type="predicted"/>
<evidence type="ECO:0000256" key="1">
    <source>
        <dbReference type="ARBA" id="ARBA00004141"/>
    </source>
</evidence>
<feature type="domain" description="Yip1" evidence="6">
    <location>
        <begin position="18"/>
        <end position="183"/>
    </location>
</feature>
<evidence type="ECO:0000313" key="7">
    <source>
        <dbReference type="EMBL" id="MCJ2177090.1"/>
    </source>
</evidence>
<name>A0ABT0AWR1_9SPHN</name>